<organism evidence="4 5">
    <name type="scientific">Diploscapter pachys</name>
    <dbReference type="NCBI Taxonomy" id="2018661"/>
    <lineage>
        <taxon>Eukaryota</taxon>
        <taxon>Metazoa</taxon>
        <taxon>Ecdysozoa</taxon>
        <taxon>Nematoda</taxon>
        <taxon>Chromadorea</taxon>
        <taxon>Rhabditida</taxon>
        <taxon>Rhabditina</taxon>
        <taxon>Rhabditomorpha</taxon>
        <taxon>Rhabditoidea</taxon>
        <taxon>Rhabditidae</taxon>
        <taxon>Diploscapter</taxon>
    </lineage>
</organism>
<proteinExistence type="predicted"/>
<accession>A0A2A2KBY0</accession>
<evidence type="ECO:0000256" key="1">
    <source>
        <dbReference type="ARBA" id="ARBA00004283"/>
    </source>
</evidence>
<evidence type="ECO:0000259" key="3">
    <source>
        <dbReference type="PROSITE" id="PS51072"/>
    </source>
</evidence>
<dbReference type="AlphaFoldDB" id="A0A2A2KBY0"/>
<reference evidence="4 5" key="1">
    <citation type="journal article" date="2017" name="Curr. Biol.">
        <title>Genome architecture and evolution of a unichromosomal asexual nematode.</title>
        <authorList>
            <person name="Fradin H."/>
            <person name="Zegar C."/>
            <person name="Gutwein M."/>
            <person name="Lucas J."/>
            <person name="Kovtun M."/>
            <person name="Corcoran D."/>
            <person name="Baugh L.R."/>
            <person name="Kiontke K."/>
            <person name="Gunsalus K."/>
            <person name="Fitch D.H."/>
            <person name="Piano F."/>
        </authorList>
    </citation>
    <scope>NUCLEOTIDE SEQUENCE [LARGE SCALE GENOMIC DNA]</scope>
    <source>
        <strain evidence="4">PF1309</strain>
    </source>
</reference>
<feature type="region of interest" description="Disordered" evidence="2">
    <location>
        <begin position="587"/>
        <end position="658"/>
    </location>
</feature>
<feature type="region of interest" description="Disordered" evidence="2">
    <location>
        <begin position="1"/>
        <end position="83"/>
    </location>
</feature>
<comment type="subcellular location">
    <subcellularLocation>
        <location evidence="1">Membrane</location>
        <location evidence="1">Clathrin-coated pit</location>
        <topology evidence="1">Peripheral membrane protein</topology>
        <orientation evidence="1">Cytoplasmic side</orientation>
    </subcellularLocation>
</comment>
<feature type="domain" description="MHD" evidence="3">
    <location>
        <begin position="285"/>
        <end position="552"/>
    </location>
</feature>
<gene>
    <name evidence="4" type="ORF">WR25_12241</name>
</gene>
<evidence type="ECO:0000313" key="4">
    <source>
        <dbReference type="EMBL" id="PAV71504.1"/>
    </source>
</evidence>
<dbReference type="OrthoDB" id="5593455at2759"/>
<dbReference type="InterPro" id="IPR018808">
    <property type="entry name" value="Muniscin_C"/>
</dbReference>
<dbReference type="Proteomes" id="UP000218231">
    <property type="component" value="Unassembled WGS sequence"/>
</dbReference>
<comment type="caution">
    <text evidence="4">The sequence shown here is derived from an EMBL/GenBank/DDBJ whole genome shotgun (WGS) entry which is preliminary data.</text>
</comment>
<feature type="compositionally biased region" description="Basic and acidic residues" evidence="2">
    <location>
        <begin position="60"/>
        <end position="72"/>
    </location>
</feature>
<evidence type="ECO:0000256" key="2">
    <source>
        <dbReference type="SAM" id="MobiDB-lite"/>
    </source>
</evidence>
<dbReference type="InterPro" id="IPR028565">
    <property type="entry name" value="MHD"/>
</dbReference>
<dbReference type="GO" id="GO:0005905">
    <property type="term" value="C:clathrin-coated pit"/>
    <property type="evidence" value="ECO:0007669"/>
    <property type="project" value="UniProtKB-SubCell"/>
</dbReference>
<dbReference type="PROSITE" id="PS51072">
    <property type="entry name" value="MHD"/>
    <property type="match status" value="1"/>
</dbReference>
<dbReference type="Pfam" id="PF10291">
    <property type="entry name" value="muHD"/>
    <property type="match status" value="1"/>
</dbReference>
<protein>
    <recommendedName>
        <fullName evidence="3">MHD domain-containing protein</fullName>
    </recommendedName>
</protein>
<dbReference type="STRING" id="2018661.A0A2A2KBY0"/>
<sequence>MAVERELSAPGGLWPDADANSTASSSRSEDKHQNGSHQHPINPLDTPIGKPNTVVDEEGYTIRRDEPEEHTHWGSSCSSDEEDEVEMQRSKLKGLTIRPADASSRNAMNAASVDELRDAIGHISLARSSTFDKDPWSSTSNKPPIFSQTFAAGSLKPLRPNHTADGRFRTSTGESDFTSHTLSGGLNFSASMGPIGVGISRARPRSNTPTHNSGFGLGAGNVLNRKDSSTSIDWGSSFNVHSDGTLPSLGDSSLNLSASTTNLMQATIKEQRIPIAMALNEYSHAWFKSADMSNKDSRVIRIFGTVLVSFASSSIPVLSDIHTDMEQLQFRLINSDRIKRVLPNKQLLLPHSPIDKYTFDRLALANWLLSQQREKPGSTFYNAEVIRYEVNENADLSEPPLLFTSYWKCEDKTTDVRIDYKLNPASNLNSALLNIVFSTKIDSSIDRVVSEPEAQWDATAGSLGWTLTELSRHGVPNGSLKARLHMKEGSKVTTPTQTHVQFQCLDSNLSGVDITLETSDVYHLSMLKRKESHAPAPQPSEYTAQQYKFPEYGYSYTKLKCCCSLESYKHDITSLTQSYKCPIGPKGPQGNRGEAGTNGFPGRQGYDGEDAVSPPSRYTVAPPTFETPQDSYGGAKGADGVKAIPGPKGRKGVPGPIGGKISISKQVKKNIHLQFLGPEAFPGHLVSQVCRVPLGPNGPDGVPGSVGKAGRPGKDALYCNCPEKHHSKNEYVIGTPNDELSFGQTSIFPTMTPTTTNAEFETNPTQTQTAGYTSAYVTETQPTAQPPAFTQSDDSYEASPPSLPPFFESHDRTSSNQFAHRYLTRGTAMLNSKNLANLGDKQLSLRYRKTMWILPGKKTRH</sequence>
<keyword evidence="5" id="KW-1185">Reference proteome</keyword>
<evidence type="ECO:0000313" key="5">
    <source>
        <dbReference type="Proteomes" id="UP000218231"/>
    </source>
</evidence>
<dbReference type="EMBL" id="LIAE01009013">
    <property type="protein sequence ID" value="PAV71504.1"/>
    <property type="molecule type" value="Genomic_DNA"/>
</dbReference>
<name>A0A2A2KBY0_9BILA</name>